<dbReference type="GO" id="GO:0046872">
    <property type="term" value="F:metal ion binding"/>
    <property type="evidence" value="ECO:0007669"/>
    <property type="project" value="UniProtKB-KW"/>
</dbReference>
<name>A0A069DVY1_9HEMI</name>
<dbReference type="GO" id="GO:0005730">
    <property type="term" value="C:nucleolus"/>
    <property type="evidence" value="ECO:0007669"/>
    <property type="project" value="TreeGrafter"/>
</dbReference>
<dbReference type="AlphaFoldDB" id="A0A069DVY1"/>
<evidence type="ECO:0000256" key="1">
    <source>
        <dbReference type="ARBA" id="ARBA00001936"/>
    </source>
</evidence>
<feature type="compositionally biased region" description="Polar residues" evidence="7">
    <location>
        <begin position="585"/>
        <end position="599"/>
    </location>
</feature>
<dbReference type="Pfam" id="PF03828">
    <property type="entry name" value="PAP_assoc"/>
    <property type="match status" value="1"/>
</dbReference>
<evidence type="ECO:0000256" key="2">
    <source>
        <dbReference type="ARBA" id="ARBA00008593"/>
    </source>
</evidence>
<reference evidence="10" key="1">
    <citation type="journal article" date="2015" name="J. Med. Entomol.">
        <title>A Deep Insight Into the Sialotranscriptome of the Chagas Disease Vector, Panstrongylus megistus (Hemiptera: Heteroptera).</title>
        <authorList>
            <person name="Ribeiro J.M."/>
            <person name="Schwarz A."/>
            <person name="Francischetti I.M."/>
        </authorList>
    </citation>
    <scope>NUCLEOTIDE SEQUENCE</scope>
    <source>
        <tissue evidence="10">Salivary glands</tissue>
    </source>
</reference>
<dbReference type="InterPro" id="IPR043519">
    <property type="entry name" value="NT_sf"/>
</dbReference>
<feature type="domain" description="PAP-associated" evidence="8">
    <location>
        <begin position="284"/>
        <end position="344"/>
    </location>
</feature>
<keyword evidence="4" id="KW-0808">Transferase</keyword>
<feature type="compositionally biased region" description="Low complexity" evidence="7">
    <location>
        <begin position="492"/>
        <end position="502"/>
    </location>
</feature>
<organism evidence="10">
    <name type="scientific">Panstrongylus megistus</name>
    <dbReference type="NCBI Taxonomy" id="65343"/>
    <lineage>
        <taxon>Eukaryota</taxon>
        <taxon>Metazoa</taxon>
        <taxon>Ecdysozoa</taxon>
        <taxon>Arthropoda</taxon>
        <taxon>Hexapoda</taxon>
        <taxon>Insecta</taxon>
        <taxon>Pterygota</taxon>
        <taxon>Neoptera</taxon>
        <taxon>Paraneoptera</taxon>
        <taxon>Hemiptera</taxon>
        <taxon>Heteroptera</taxon>
        <taxon>Panheteroptera</taxon>
        <taxon>Cimicomorpha</taxon>
        <taxon>Reduviidae</taxon>
        <taxon>Triatominae</taxon>
        <taxon>Panstrongylus</taxon>
    </lineage>
</organism>
<protein>
    <recommendedName>
        <fullName evidence="3">polynucleotide adenylyltransferase</fullName>
        <ecNumber evidence="3">2.7.7.19</ecNumber>
    </recommendedName>
</protein>
<feature type="compositionally biased region" description="Low complexity" evidence="7">
    <location>
        <begin position="411"/>
        <end position="429"/>
    </location>
</feature>
<dbReference type="SUPFAM" id="SSF81631">
    <property type="entry name" value="PAP/OAS1 substrate-binding domain"/>
    <property type="match status" value="1"/>
</dbReference>
<dbReference type="GO" id="GO:0031499">
    <property type="term" value="C:TRAMP complex"/>
    <property type="evidence" value="ECO:0007669"/>
    <property type="project" value="TreeGrafter"/>
</dbReference>
<evidence type="ECO:0000256" key="5">
    <source>
        <dbReference type="ARBA" id="ARBA00022723"/>
    </source>
</evidence>
<dbReference type="GO" id="GO:0003729">
    <property type="term" value="F:mRNA binding"/>
    <property type="evidence" value="ECO:0007669"/>
    <property type="project" value="TreeGrafter"/>
</dbReference>
<dbReference type="CDD" id="cd05402">
    <property type="entry name" value="NT_PAP_TUTase"/>
    <property type="match status" value="1"/>
</dbReference>
<dbReference type="GO" id="GO:0031123">
    <property type="term" value="P:RNA 3'-end processing"/>
    <property type="evidence" value="ECO:0007669"/>
    <property type="project" value="TreeGrafter"/>
</dbReference>
<dbReference type="EMBL" id="GBGD01000903">
    <property type="protein sequence ID" value="JAC87986.1"/>
    <property type="molecule type" value="mRNA"/>
</dbReference>
<dbReference type="EC" id="2.7.7.19" evidence="3"/>
<evidence type="ECO:0000256" key="7">
    <source>
        <dbReference type="SAM" id="MobiDB-lite"/>
    </source>
</evidence>
<evidence type="ECO:0000256" key="3">
    <source>
        <dbReference type="ARBA" id="ARBA00012388"/>
    </source>
</evidence>
<feature type="region of interest" description="Disordered" evidence="7">
    <location>
        <begin position="411"/>
        <end position="445"/>
    </location>
</feature>
<dbReference type="FunFam" id="1.10.1410.10:FF:000003">
    <property type="entry name" value="non-canonical poly(A) RNA polymerase PAPD7"/>
    <property type="match status" value="1"/>
</dbReference>
<evidence type="ECO:0000259" key="8">
    <source>
        <dbReference type="Pfam" id="PF03828"/>
    </source>
</evidence>
<dbReference type="Pfam" id="PF22600">
    <property type="entry name" value="MTPAP-like_central"/>
    <property type="match status" value="1"/>
</dbReference>
<sequence>MDPKIGWFQPEQEGPSKELWKRLWDRYCRLKPNDKLKEGEEMKRNHEKANPAQFWHTNWASTYDLNRNREILIGQYGGTPWRPLNKEYDPRPIVGLHQEILDFYEYMSPTPEEHNMRRQVVRNIEAIVLELWPAARVEVFGSFRTGLYLPTSDIDLVVIGDWVNLPLRTLEDALLVKGICDKDSIKVLDKATVPIVKLTDKQSKVKVDISFNMNNGVRSAELIKEFKAKFSALGKLVLVLKQFLLQRDLNEVFHGGISSYSLILMTVSFLQLHPRADVLHPDCNLGVLLIEFFELYGRKFNYIKTAIRIKNGGTYISKQEMQKEMKDGHRPSVLCIEDPLTPGNDIGRGSYGALHVRQAFEYAYISLTQSVNPLNQAVINPNVSSILGRIIRVTDKVITYRQWIRHTFMSKNESVSPSSSEVSVSSFGESDSDGETNETSNGINKENGQSAVVACHSTLSPAVVSAALPASLQISQQHSGCTTVTTITSTSTACNNTATGNTPAWRTSHQQSQQKTNNHLNDISSVMTTQQPQANSRTAPSPVPSTGGTGSVPQQSTQEPRLQQTKQYRNQTGFIRLFNNKKRGQQQQLKGTTNNQQQR</sequence>
<dbReference type="PANTHER" id="PTHR23092:SF15">
    <property type="entry name" value="INACTIVE NON-CANONICAL POLY(A) RNA POLYMERASE PROTEIN TRF4-2-RELATED"/>
    <property type="match status" value="1"/>
</dbReference>
<dbReference type="GO" id="GO:0043634">
    <property type="term" value="P:polyadenylation-dependent ncRNA catabolic process"/>
    <property type="evidence" value="ECO:0007669"/>
    <property type="project" value="TreeGrafter"/>
</dbReference>
<dbReference type="FunFam" id="3.30.460.10:FF:000006">
    <property type="entry name" value="non-canonical poly(A) RNA polymerase PAPD5"/>
    <property type="match status" value="1"/>
</dbReference>
<dbReference type="InterPro" id="IPR045862">
    <property type="entry name" value="Trf4-like"/>
</dbReference>
<dbReference type="InterPro" id="IPR002058">
    <property type="entry name" value="PAP_assoc"/>
</dbReference>
<accession>A0A069DVY1</accession>
<comment type="similarity">
    <text evidence="2">Belongs to the DNA polymerase type-B-like family.</text>
</comment>
<proteinExistence type="evidence at transcript level"/>
<feature type="compositionally biased region" description="Polar residues" evidence="7">
    <location>
        <begin position="504"/>
        <end position="539"/>
    </location>
</feature>
<evidence type="ECO:0000259" key="9">
    <source>
        <dbReference type="Pfam" id="PF22600"/>
    </source>
</evidence>
<dbReference type="SUPFAM" id="SSF81301">
    <property type="entry name" value="Nucleotidyltransferase"/>
    <property type="match status" value="1"/>
</dbReference>
<dbReference type="Gene3D" id="3.30.460.10">
    <property type="entry name" value="Beta Polymerase, domain 2"/>
    <property type="match status" value="1"/>
</dbReference>
<keyword evidence="5" id="KW-0479">Metal-binding</keyword>
<evidence type="ECO:0000256" key="4">
    <source>
        <dbReference type="ARBA" id="ARBA00022679"/>
    </source>
</evidence>
<dbReference type="InterPro" id="IPR054708">
    <property type="entry name" value="MTPAP-like_central"/>
</dbReference>
<evidence type="ECO:0000256" key="6">
    <source>
        <dbReference type="ARBA" id="ARBA00022842"/>
    </source>
</evidence>
<keyword evidence="6" id="KW-0460">Magnesium</keyword>
<evidence type="ECO:0000313" key="10">
    <source>
        <dbReference type="EMBL" id="JAC87986.1"/>
    </source>
</evidence>
<dbReference type="GO" id="GO:1990817">
    <property type="term" value="F:poly(A) RNA polymerase activity"/>
    <property type="evidence" value="ECO:0007669"/>
    <property type="project" value="UniProtKB-EC"/>
</dbReference>
<dbReference type="PANTHER" id="PTHR23092">
    <property type="entry name" value="POLY(A) RNA POLYMERASE"/>
    <property type="match status" value="1"/>
</dbReference>
<comment type="cofactor">
    <cofactor evidence="1">
        <name>Mn(2+)</name>
        <dbReference type="ChEBI" id="CHEBI:29035"/>
    </cofactor>
</comment>
<feature type="compositionally biased region" description="Polar residues" evidence="7">
    <location>
        <begin position="551"/>
        <end position="573"/>
    </location>
</feature>
<dbReference type="Gene3D" id="1.10.1410.10">
    <property type="match status" value="1"/>
</dbReference>
<feature type="region of interest" description="Disordered" evidence="7">
    <location>
        <begin position="492"/>
        <end position="599"/>
    </location>
</feature>
<feature type="domain" description="Poly(A) RNA polymerase mitochondrial-like central palm" evidence="9">
    <location>
        <begin position="96"/>
        <end position="226"/>
    </location>
</feature>